<protein>
    <submittedName>
        <fullName evidence="1">Uncharacterized protein</fullName>
    </submittedName>
</protein>
<dbReference type="Pfam" id="PF19509">
    <property type="entry name" value="DUF6043"/>
    <property type="match status" value="1"/>
</dbReference>
<dbReference type="Proteomes" id="UP000029525">
    <property type="component" value="Unassembled WGS sequence"/>
</dbReference>
<proteinExistence type="predicted"/>
<sequence>MSEEVLLDWKESHADVYFKFKQDLEEQLLKPYHQNILDLGDGNAEPLQSVIVNLAAVSSKEGFDIDKLYAKAVESGDASVYCLCCYLLFDNGEGRLADTIADKVEKPDAQEILDAVQEYKRFYKQNRKQEVSKITADELNILTLRRWHYDHPEEYKEFTNTFQKAYDGDMTFIQTNFFFLMEMFSTKGVKGMMKIVASLFPGNKHYQQSLMGSDENPLKGRLSEMLDSSLNNKAIRERLLHKNPYLFSLYYWIIFDNGFLHAADLISQTFLKPESPYWEKLIGRRCVEALIGASIDKARYSKAQWKEVTQKLKKGEARQVIDVALLEVQGRRGRKSTYVLLEEMLSTEHVSILTDEIQKLLQDWKQLEDTDSILAYIFAALVKGNLLCGEYNYRTFHAAVQEKFPDFHINKGYDWAEALCNAVLSDDLNYNINISEDQVKRGRRYATDIKLRLLSLVNPNFV</sequence>
<dbReference type="OrthoDB" id="1078558at2"/>
<reference evidence="1 2" key="1">
    <citation type="submission" date="2014-07" db="EMBL/GenBank/DDBJ databases">
        <authorList>
            <person name="McCorrison J."/>
            <person name="Sanka R."/>
            <person name="Torralba M."/>
            <person name="Gillis M."/>
            <person name="Haft D.H."/>
            <person name="Methe B."/>
            <person name="Sutton G."/>
            <person name="Nelson K.E."/>
        </authorList>
    </citation>
    <scope>NUCLEOTIDE SEQUENCE [LARGE SCALE GENOMIC DNA]</scope>
    <source>
        <strain evidence="1 2">DNF00320</strain>
    </source>
</reference>
<accession>A0A096ABZ0</accession>
<evidence type="ECO:0000313" key="2">
    <source>
        <dbReference type="Proteomes" id="UP000029525"/>
    </source>
</evidence>
<dbReference type="RefSeq" id="WP_036867078.1">
    <property type="nucleotide sequence ID" value="NZ_JRNQ01000033.1"/>
</dbReference>
<name>A0A096ABZ0_9BACT</name>
<gene>
    <name evidence="1" type="ORF">HMPREF0647_06145</name>
</gene>
<dbReference type="InterPro" id="IPR046106">
    <property type="entry name" value="DUF6043"/>
</dbReference>
<dbReference type="AlphaFoldDB" id="A0A096ABZ0"/>
<comment type="caution">
    <text evidence="1">The sequence shown here is derived from an EMBL/GenBank/DDBJ whole genome shotgun (WGS) entry which is preliminary data.</text>
</comment>
<organism evidence="1 2">
    <name type="scientific">Prevotella bivia DNF00320</name>
    <dbReference type="NCBI Taxonomy" id="1401068"/>
    <lineage>
        <taxon>Bacteria</taxon>
        <taxon>Pseudomonadati</taxon>
        <taxon>Bacteroidota</taxon>
        <taxon>Bacteroidia</taxon>
        <taxon>Bacteroidales</taxon>
        <taxon>Prevotellaceae</taxon>
        <taxon>Prevotella</taxon>
    </lineage>
</organism>
<evidence type="ECO:0000313" key="1">
    <source>
        <dbReference type="EMBL" id="KGF44623.1"/>
    </source>
</evidence>
<dbReference type="EMBL" id="JRNQ01000033">
    <property type="protein sequence ID" value="KGF44623.1"/>
    <property type="molecule type" value="Genomic_DNA"/>
</dbReference>